<dbReference type="InterPro" id="IPR003781">
    <property type="entry name" value="CoA-bd"/>
</dbReference>
<dbReference type="Gene3D" id="3.40.50.720">
    <property type="entry name" value="NAD(P)-binding Rossmann-like Domain"/>
    <property type="match status" value="1"/>
</dbReference>
<dbReference type="Pfam" id="PF19045">
    <property type="entry name" value="Ligase_CoA_2"/>
    <property type="match status" value="1"/>
</dbReference>
<dbReference type="EMBL" id="FQZU01000034">
    <property type="protein sequence ID" value="SHK79795.1"/>
    <property type="molecule type" value="Genomic_DNA"/>
</dbReference>
<gene>
    <name evidence="6" type="ORF">SAMN02745216_04088</name>
</gene>
<dbReference type="PANTHER" id="PTHR43334:SF1">
    <property type="entry name" value="3-HYDROXYPROPIONATE--COA LIGASE [ADP-FORMING]"/>
    <property type="match status" value="1"/>
</dbReference>
<dbReference type="PANTHER" id="PTHR43334">
    <property type="entry name" value="ACETATE--COA LIGASE [ADP-FORMING]"/>
    <property type="match status" value="1"/>
</dbReference>
<dbReference type="InterPro" id="IPR051538">
    <property type="entry name" value="Acyl-CoA_Synth/Transferase"/>
</dbReference>
<dbReference type="GO" id="GO:0046872">
    <property type="term" value="F:metal ion binding"/>
    <property type="evidence" value="ECO:0007669"/>
    <property type="project" value="InterPro"/>
</dbReference>
<name>A0A1M6VEN0_9BACT</name>
<dbReference type="SMART" id="SM00881">
    <property type="entry name" value="CoA_binding"/>
    <property type="match status" value="1"/>
</dbReference>
<sequence length="709" mass="75972">MNTSRNPLHTIMAPKSVAIVGASANPMKMGSMQFLNILHCGFPGTAIPVHPKHEEIFGVKAYPSISSLPDTPELAILVVPTGLVIDMLDDFGKLGTKHAIIISAGFREMGADGKVLEKQLLETADKHGIRFLGPNCMGVFNSQYPFNATVTPFQDKPGFLSIASQSGTYLAQTLTYLKYRGVRVNQAMSVGNEANINIVDCLEYLGDDPKTKAIGLYIEALSDPGGFLEVAREVSRVKPIVAQYVGGSKAGAKSGLSHTGSIAGPDFLYNGLFEQAGVIRVHSIEDVYKVGHALATQPGIKGNRVAVLTHSGGPGSGMCDTADRQGLVVEELPADVQDKIREVIPPTASPKNPVDLTFIVDSKPLSQIIPQILLECDEVDGLLIHGIMDTGWAKVTAGTLGKALGVSEEDMTELTKSDLTSFLQLKEKYGKPVLVGTFMGDEDNARNVMMDNFIPVFSSPEKAAFSMGCLYKHHLIRTRPYSKAEKPRGLGKKTASILAQANGPLDEFLAKRILADYGIPVSPESLASSRDEAVQAAGSLGYPVVIKACSPDILHKTEKGLVKLNLGNPQEAAEAYDAIQEAAPGVPVIVGKMLPVQREFMAGITRFEGYPPCVLFGMGGVLAEALKDFSLRLAPMTQAEALAMIDSLKSRVLLDDFRNMGAVDREALASMLVNLGYLALDFPEIKEIDLNPILIMDGKPVAADALIVF</sequence>
<organism evidence="6 7">
    <name type="scientific">Desulfatibacillum alkenivorans DSM 16219</name>
    <dbReference type="NCBI Taxonomy" id="1121393"/>
    <lineage>
        <taxon>Bacteria</taxon>
        <taxon>Pseudomonadati</taxon>
        <taxon>Thermodesulfobacteriota</taxon>
        <taxon>Desulfobacteria</taxon>
        <taxon>Desulfobacterales</taxon>
        <taxon>Desulfatibacillaceae</taxon>
        <taxon>Desulfatibacillum</taxon>
    </lineage>
</organism>
<protein>
    <submittedName>
        <fullName evidence="6">Acetyltransferase</fullName>
    </submittedName>
</protein>
<dbReference type="RefSeq" id="WP_073478116.1">
    <property type="nucleotide sequence ID" value="NZ_FQZU01000034.1"/>
</dbReference>
<keyword evidence="6" id="KW-0808">Transferase</keyword>
<evidence type="ECO:0000313" key="6">
    <source>
        <dbReference type="EMBL" id="SHK79795.1"/>
    </source>
</evidence>
<dbReference type="STRING" id="1121393.SAMN02745216_04088"/>
<dbReference type="Gene3D" id="3.30.470.20">
    <property type="entry name" value="ATP-grasp fold, B domain"/>
    <property type="match status" value="1"/>
</dbReference>
<dbReference type="InterPro" id="IPR032875">
    <property type="entry name" value="Succ_CoA_lig_flav_dom"/>
</dbReference>
<dbReference type="Pfam" id="PF13380">
    <property type="entry name" value="CoA_binding_2"/>
    <property type="match status" value="1"/>
</dbReference>
<dbReference type="InterPro" id="IPR013815">
    <property type="entry name" value="ATP_grasp_subdomain_1"/>
</dbReference>
<dbReference type="SUPFAM" id="SSF51735">
    <property type="entry name" value="NAD(P)-binding Rossmann-fold domains"/>
    <property type="match status" value="1"/>
</dbReference>
<keyword evidence="2 4" id="KW-0547">Nucleotide-binding</keyword>
<evidence type="ECO:0000256" key="1">
    <source>
        <dbReference type="ARBA" id="ARBA00022598"/>
    </source>
</evidence>
<dbReference type="PROSITE" id="PS50975">
    <property type="entry name" value="ATP_GRASP"/>
    <property type="match status" value="1"/>
</dbReference>
<dbReference type="InterPro" id="IPR036291">
    <property type="entry name" value="NAD(P)-bd_dom_sf"/>
</dbReference>
<dbReference type="GO" id="GO:0043758">
    <property type="term" value="F:acetate-CoA ligase (ADP-forming) activity"/>
    <property type="evidence" value="ECO:0007669"/>
    <property type="project" value="InterPro"/>
</dbReference>
<evidence type="ECO:0000313" key="7">
    <source>
        <dbReference type="Proteomes" id="UP000183994"/>
    </source>
</evidence>
<dbReference type="GO" id="GO:0016740">
    <property type="term" value="F:transferase activity"/>
    <property type="evidence" value="ECO:0007669"/>
    <property type="project" value="UniProtKB-KW"/>
</dbReference>
<dbReference type="Gene3D" id="3.40.50.261">
    <property type="entry name" value="Succinyl-CoA synthetase domains"/>
    <property type="match status" value="2"/>
</dbReference>
<evidence type="ECO:0000259" key="5">
    <source>
        <dbReference type="PROSITE" id="PS50975"/>
    </source>
</evidence>
<evidence type="ECO:0000256" key="3">
    <source>
        <dbReference type="ARBA" id="ARBA00022840"/>
    </source>
</evidence>
<dbReference type="Proteomes" id="UP000183994">
    <property type="component" value="Unassembled WGS sequence"/>
</dbReference>
<dbReference type="InterPro" id="IPR016102">
    <property type="entry name" value="Succinyl-CoA_synth-like"/>
</dbReference>
<feature type="domain" description="ATP-grasp" evidence="5">
    <location>
        <begin position="511"/>
        <end position="548"/>
    </location>
</feature>
<keyword evidence="3 4" id="KW-0067">ATP-binding</keyword>
<dbReference type="AlphaFoldDB" id="A0A1M6VEN0"/>
<dbReference type="OrthoDB" id="9791027at2"/>
<dbReference type="SUPFAM" id="SSF52210">
    <property type="entry name" value="Succinyl-CoA synthetase domains"/>
    <property type="match status" value="2"/>
</dbReference>
<evidence type="ECO:0000256" key="4">
    <source>
        <dbReference type="PROSITE-ProRule" id="PRU00409"/>
    </source>
</evidence>
<dbReference type="Gene3D" id="3.30.1490.20">
    <property type="entry name" value="ATP-grasp fold, A domain"/>
    <property type="match status" value="1"/>
</dbReference>
<dbReference type="InterPro" id="IPR043938">
    <property type="entry name" value="Ligase_CoA_dom"/>
</dbReference>
<dbReference type="SUPFAM" id="SSF56059">
    <property type="entry name" value="Glutathione synthetase ATP-binding domain-like"/>
    <property type="match status" value="1"/>
</dbReference>
<proteinExistence type="predicted"/>
<evidence type="ECO:0000256" key="2">
    <source>
        <dbReference type="ARBA" id="ARBA00022741"/>
    </source>
</evidence>
<accession>A0A1M6VEN0</accession>
<reference evidence="7" key="1">
    <citation type="submission" date="2016-11" db="EMBL/GenBank/DDBJ databases">
        <authorList>
            <person name="Varghese N."/>
            <person name="Submissions S."/>
        </authorList>
    </citation>
    <scope>NUCLEOTIDE SEQUENCE [LARGE SCALE GENOMIC DNA]</scope>
    <source>
        <strain evidence="7">DSM 16219</strain>
    </source>
</reference>
<keyword evidence="7" id="KW-1185">Reference proteome</keyword>
<keyword evidence="1" id="KW-0436">Ligase</keyword>
<dbReference type="Pfam" id="PF13549">
    <property type="entry name" value="ATP-grasp_5"/>
    <property type="match status" value="1"/>
</dbReference>
<dbReference type="InterPro" id="IPR011761">
    <property type="entry name" value="ATP-grasp"/>
</dbReference>
<dbReference type="GO" id="GO:0005524">
    <property type="term" value="F:ATP binding"/>
    <property type="evidence" value="ECO:0007669"/>
    <property type="project" value="UniProtKB-UniRule"/>
</dbReference>
<dbReference type="Pfam" id="PF13607">
    <property type="entry name" value="Succ_CoA_lig"/>
    <property type="match status" value="1"/>
</dbReference>